<evidence type="ECO:0000256" key="1">
    <source>
        <dbReference type="SAM" id="MobiDB-lite"/>
    </source>
</evidence>
<accession>A0A6A4GJN3</accession>
<sequence>MSLSRSEDDDEEEEANGNNFTCDSSRWSTSSSMKVAGRWRMEMGTSTSESAGAGAIRATSSSSDYSGTGTSCARRGQRFDSLDVKAKAITAIRTICRGSRDPFLKRREEKAEASLVEDVRRVECDGLQGQSWNSSTILSRYCNAIASRTHGDVLLLNTFEDRKNKSKGFNSDTLQCALEIQNRLALHLGFMFDSGESSDDGEEHDSFNEFFGTAVMGWNISVASYIDSAGTRCCEPLAVTFANYKSCKTCQDWFLYGGDSPQILVFLDHRLSVFVLELSFVFSSSTKPTMANPSCRRSLSQYQLWIPILTTGTVALILHRVKPNTTKQHWIWKSRWHRDRDHCGEILHSPFAVLRPRLKLHGPDEADHYRIESRTGPPEWHNIFDSPMQ</sequence>
<evidence type="ECO:0000313" key="3">
    <source>
        <dbReference type="Proteomes" id="UP000799118"/>
    </source>
</evidence>
<reference evidence="2" key="1">
    <citation type="journal article" date="2019" name="Environ. Microbiol.">
        <title>Fungal ecological strategies reflected in gene transcription - a case study of two litter decomposers.</title>
        <authorList>
            <person name="Barbi F."/>
            <person name="Kohler A."/>
            <person name="Barry K."/>
            <person name="Baskaran P."/>
            <person name="Daum C."/>
            <person name="Fauchery L."/>
            <person name="Ihrmark K."/>
            <person name="Kuo A."/>
            <person name="LaButti K."/>
            <person name="Lipzen A."/>
            <person name="Morin E."/>
            <person name="Grigoriev I.V."/>
            <person name="Henrissat B."/>
            <person name="Lindahl B."/>
            <person name="Martin F."/>
        </authorList>
    </citation>
    <scope>NUCLEOTIDE SEQUENCE</scope>
    <source>
        <strain evidence="2">JB14</strain>
    </source>
</reference>
<proteinExistence type="predicted"/>
<dbReference type="EMBL" id="ML769940">
    <property type="protein sequence ID" value="KAE9385831.1"/>
    <property type="molecule type" value="Genomic_DNA"/>
</dbReference>
<dbReference type="Proteomes" id="UP000799118">
    <property type="component" value="Unassembled WGS sequence"/>
</dbReference>
<protein>
    <submittedName>
        <fullName evidence="2">Uncharacterized protein</fullName>
    </submittedName>
</protein>
<organism evidence="2 3">
    <name type="scientific">Gymnopus androsaceus JB14</name>
    <dbReference type="NCBI Taxonomy" id="1447944"/>
    <lineage>
        <taxon>Eukaryota</taxon>
        <taxon>Fungi</taxon>
        <taxon>Dikarya</taxon>
        <taxon>Basidiomycota</taxon>
        <taxon>Agaricomycotina</taxon>
        <taxon>Agaricomycetes</taxon>
        <taxon>Agaricomycetidae</taxon>
        <taxon>Agaricales</taxon>
        <taxon>Marasmiineae</taxon>
        <taxon>Omphalotaceae</taxon>
        <taxon>Gymnopus</taxon>
    </lineage>
</organism>
<keyword evidence="3" id="KW-1185">Reference proteome</keyword>
<feature type="region of interest" description="Disordered" evidence="1">
    <location>
        <begin position="1"/>
        <end position="29"/>
    </location>
</feature>
<gene>
    <name evidence="2" type="ORF">BT96DRAFT_949552</name>
</gene>
<name>A0A6A4GJN3_9AGAR</name>
<dbReference type="AlphaFoldDB" id="A0A6A4GJN3"/>
<evidence type="ECO:0000313" key="2">
    <source>
        <dbReference type="EMBL" id="KAE9385831.1"/>
    </source>
</evidence>